<feature type="region of interest" description="Disordered" evidence="1">
    <location>
        <begin position="258"/>
        <end position="299"/>
    </location>
</feature>
<dbReference type="PANTHER" id="PTHR47336">
    <property type="entry name" value="TRANSCRIPTION FACTOR HMS1-RELATED"/>
    <property type="match status" value="1"/>
</dbReference>
<dbReference type="InterPro" id="IPR011598">
    <property type="entry name" value="bHLH_dom"/>
</dbReference>
<dbReference type="Proteomes" id="UP000818624">
    <property type="component" value="Chromosome 2"/>
</dbReference>
<feature type="compositionally biased region" description="Low complexity" evidence="1">
    <location>
        <begin position="273"/>
        <end position="290"/>
    </location>
</feature>
<feature type="compositionally biased region" description="Low complexity" evidence="1">
    <location>
        <begin position="108"/>
        <end position="120"/>
    </location>
</feature>
<feature type="compositionally biased region" description="Acidic residues" evidence="1">
    <location>
        <begin position="437"/>
        <end position="452"/>
    </location>
</feature>
<dbReference type="PANTHER" id="PTHR47336:SF2">
    <property type="entry name" value="TRANSCRIPTION FACTOR HMS1-RELATED"/>
    <property type="match status" value="1"/>
</dbReference>
<feature type="region of interest" description="Disordered" evidence="1">
    <location>
        <begin position="64"/>
        <end position="125"/>
    </location>
</feature>
<protein>
    <recommendedName>
        <fullName evidence="2">BHLH domain-containing protein</fullName>
    </recommendedName>
</protein>
<feature type="region of interest" description="Disordered" evidence="1">
    <location>
        <begin position="178"/>
        <end position="222"/>
    </location>
</feature>
<feature type="compositionally biased region" description="Low complexity" evidence="1">
    <location>
        <begin position="207"/>
        <end position="222"/>
    </location>
</feature>
<proteinExistence type="predicted"/>
<dbReference type="SUPFAM" id="SSF47459">
    <property type="entry name" value="HLH, helix-loop-helix DNA-binding domain"/>
    <property type="match status" value="1"/>
</dbReference>
<feature type="compositionally biased region" description="Polar residues" evidence="1">
    <location>
        <begin position="74"/>
        <end position="85"/>
    </location>
</feature>
<accession>A0ABY8EQ27</accession>
<dbReference type="CDD" id="cd11399">
    <property type="entry name" value="bHLHzip_scHMS1_like"/>
    <property type="match status" value="1"/>
</dbReference>
<evidence type="ECO:0000259" key="2">
    <source>
        <dbReference type="PROSITE" id="PS50888"/>
    </source>
</evidence>
<dbReference type="InterPro" id="IPR036638">
    <property type="entry name" value="HLH_DNA-bd_sf"/>
</dbReference>
<dbReference type="Pfam" id="PF00010">
    <property type="entry name" value="HLH"/>
    <property type="match status" value="1"/>
</dbReference>
<dbReference type="EMBL" id="CP046235">
    <property type="protein sequence ID" value="WFD47639.1"/>
    <property type="molecule type" value="Genomic_DNA"/>
</dbReference>
<feature type="compositionally biased region" description="Low complexity" evidence="1">
    <location>
        <begin position="421"/>
        <end position="436"/>
    </location>
</feature>
<sequence length="1055" mass="112812">MESAPWMVPPGTTQSMEVIPPLSASDDARTWVAHGGVPESPKYWAQVELPDMFLSNLFQPSEEGALRDDALTDFSGSATTGSDTGESPEAFQEFMLGHTSDPSSPAQDTSDVPPVLSSPPDEVPAFKATASLDGMFGSWAAPGAAPAPAPAMPDAPPAPTVSMDHLFAPIFSLSGNGAPLFAPPPRTEAGAPPAQPSAPAPAPAPAPASETASTASTSTPVASNADLPALGLLQMPTGSNANAHSALARIREYAKHVDTDAAPADRSVPRVPTTQRSSAATTAESSAATSPAMDGSAWSKKVAHNAIERRYRSNINDRIAGLRDVVPALREMRPRDGTRRRRRNKAEKEELVDGVAAATKMSKATVLSKATEYICYLKSREVQLDRQVSALQMLVRSLEGGDELLAAWNAELERVDRLHPPAEAAGLAAPAGTASPVDDEDEDDDEDEEDDTSVGTRRKMPRYLLGAFVGFSVVNRAAPWTANEPPALAPSHTRVLNAGHQLLKRAGATASAPHTYDDVPMVHLVAELLRTLALVALVGVLAYAAVVRVHRAAKHRRLKRAERLQEVCALPTLLQTPLEQACAASPEPLDEARARYAELSRALPAFDVRVPFVRVVHQGLVACALAHVPLLDRAVAWAIRHSSDPMVQRLEKHVCLQRLTLELALGRAVQPSNLQRLLTLATWQKHLLAAPHTHEERVLLALGYASLAPHSLLRTWLAYQGAQLWNEARAVHVDAGAARAPDRRAAHAVLGDVLRLPLDIACTYAQSLPAARTGELMSATEADAHDTWVCAAPLRNVLDAMRNEELLAFWTALLASLMRGDDHARDTPTAALRPHVLDVVADRASRLGLRQRLATIAHARPVHNVLAAEQLAVAMATLELVSGRLSQAQQCARALAARPLRSNAAHALVALVLHMPPKQVAPTGPVDALASVVLHWLQLQRAHAMSQAPPAEHAEAVAKLQALASQCIWEVVSPTPTRRPVVRSTPLTAVEQVQQLLADVFPQTAPAPPAVQLAQRDWHRDTYAAHRAHIPSLTTSLDTLMDRLGSLGTDTPSAL</sequence>
<evidence type="ECO:0000256" key="1">
    <source>
        <dbReference type="SAM" id="MobiDB-lite"/>
    </source>
</evidence>
<gene>
    <name evidence="3" type="ORF">GLX27_002291</name>
</gene>
<keyword evidence="4" id="KW-1185">Reference proteome</keyword>
<feature type="region of interest" description="Disordered" evidence="1">
    <location>
        <begin position="421"/>
        <end position="456"/>
    </location>
</feature>
<evidence type="ECO:0000313" key="4">
    <source>
        <dbReference type="Proteomes" id="UP000818624"/>
    </source>
</evidence>
<dbReference type="PROSITE" id="PS50888">
    <property type="entry name" value="BHLH"/>
    <property type="match status" value="1"/>
</dbReference>
<feature type="domain" description="BHLH" evidence="2">
    <location>
        <begin position="299"/>
        <end position="377"/>
    </location>
</feature>
<evidence type="ECO:0000313" key="3">
    <source>
        <dbReference type="EMBL" id="WFD47639.1"/>
    </source>
</evidence>
<dbReference type="Gene3D" id="4.10.280.10">
    <property type="entry name" value="Helix-loop-helix DNA-binding domain"/>
    <property type="match status" value="1"/>
</dbReference>
<organism evidence="3 4">
    <name type="scientific">Malassezia furfur</name>
    <name type="common">Pityriasis versicolor infection agent</name>
    <name type="synonym">Pityrosporum furfur</name>
    <dbReference type="NCBI Taxonomy" id="55194"/>
    <lineage>
        <taxon>Eukaryota</taxon>
        <taxon>Fungi</taxon>
        <taxon>Dikarya</taxon>
        <taxon>Basidiomycota</taxon>
        <taxon>Ustilaginomycotina</taxon>
        <taxon>Malasseziomycetes</taxon>
        <taxon>Malasseziales</taxon>
        <taxon>Malasseziaceae</taxon>
        <taxon>Malassezia</taxon>
    </lineage>
</organism>
<reference evidence="3 4" key="1">
    <citation type="journal article" date="2020" name="Elife">
        <title>Loss of centromere function drives karyotype evolution in closely related Malassezia species.</title>
        <authorList>
            <person name="Sankaranarayanan S.R."/>
            <person name="Ianiri G."/>
            <person name="Coelho M.A."/>
            <person name="Reza M.H."/>
            <person name="Thimmappa B.C."/>
            <person name="Ganguly P."/>
            <person name="Vadnala R.N."/>
            <person name="Sun S."/>
            <person name="Siddharthan R."/>
            <person name="Tellgren-Roth C."/>
            <person name="Dawson T.L."/>
            <person name="Heitman J."/>
            <person name="Sanyal K."/>
        </authorList>
    </citation>
    <scope>NUCLEOTIDE SEQUENCE [LARGE SCALE GENOMIC DNA]</scope>
    <source>
        <strain evidence="3">CBS14141</strain>
    </source>
</reference>
<feature type="compositionally biased region" description="Pro residues" evidence="1">
    <location>
        <begin position="193"/>
        <end position="206"/>
    </location>
</feature>
<dbReference type="SMART" id="SM00353">
    <property type="entry name" value="HLH"/>
    <property type="match status" value="1"/>
</dbReference>
<name>A0ABY8EQ27_MALFU</name>
<dbReference type="InterPro" id="IPR052099">
    <property type="entry name" value="Regulatory_TF_Diverse"/>
</dbReference>